<gene>
    <name evidence="1" type="ORF">ABVK25_005298</name>
</gene>
<keyword evidence="2" id="KW-1185">Reference proteome</keyword>
<proteinExistence type="predicted"/>
<protein>
    <submittedName>
        <fullName evidence="1">Uncharacterized protein</fullName>
    </submittedName>
</protein>
<comment type="caution">
    <text evidence="1">The sequence shown here is derived from an EMBL/GenBank/DDBJ whole genome shotgun (WGS) entry which is preliminary data.</text>
</comment>
<organism evidence="1 2">
    <name type="scientific">Lepraria finkii</name>
    <dbReference type="NCBI Taxonomy" id="1340010"/>
    <lineage>
        <taxon>Eukaryota</taxon>
        <taxon>Fungi</taxon>
        <taxon>Dikarya</taxon>
        <taxon>Ascomycota</taxon>
        <taxon>Pezizomycotina</taxon>
        <taxon>Lecanoromycetes</taxon>
        <taxon>OSLEUM clade</taxon>
        <taxon>Lecanoromycetidae</taxon>
        <taxon>Lecanorales</taxon>
        <taxon>Lecanorineae</taxon>
        <taxon>Stereocaulaceae</taxon>
        <taxon>Lepraria</taxon>
    </lineage>
</organism>
<evidence type="ECO:0000313" key="1">
    <source>
        <dbReference type="EMBL" id="KAL2054550.1"/>
    </source>
</evidence>
<accession>A0ABR4B9W5</accession>
<evidence type="ECO:0000313" key="2">
    <source>
        <dbReference type="Proteomes" id="UP001590951"/>
    </source>
</evidence>
<dbReference type="EMBL" id="JBHFEH010000015">
    <property type="protein sequence ID" value="KAL2054550.1"/>
    <property type="molecule type" value="Genomic_DNA"/>
</dbReference>
<sequence length="192" mass="21912">MQSIWIPCPHNLIRKLFTIFRRLRDQGQRYQIFGIARIDGRYRGLAVLHNPWHFGNIALRRCIVLQRVFWAEENRVAIQPELIVAQRCDENFWSSKSGDPFATPDTISPESYGECVPPFPFITTHLVLGTSFDPADGYQARVPLLDFNVDSIAGDNNDGITVLDVTDPKNARCCFVNFQDKLEQDQRSQNGG</sequence>
<reference evidence="1 2" key="1">
    <citation type="submission" date="2024-09" db="EMBL/GenBank/DDBJ databases">
        <title>Rethinking Asexuality: The Enigmatic Case of Functional Sexual Genes in Lepraria (Stereocaulaceae).</title>
        <authorList>
            <person name="Doellman M."/>
            <person name="Sun Y."/>
            <person name="Barcenas-Pena A."/>
            <person name="Lumbsch H.T."/>
            <person name="Grewe F."/>
        </authorList>
    </citation>
    <scope>NUCLEOTIDE SEQUENCE [LARGE SCALE GENOMIC DNA]</scope>
    <source>
        <strain evidence="1 2">Grewe 0041</strain>
    </source>
</reference>
<dbReference type="Proteomes" id="UP001590951">
    <property type="component" value="Unassembled WGS sequence"/>
</dbReference>
<name>A0ABR4B9W5_9LECA</name>